<dbReference type="Gene3D" id="2.60.40.10">
    <property type="entry name" value="Immunoglobulins"/>
    <property type="match status" value="1"/>
</dbReference>
<evidence type="ECO:0000256" key="1">
    <source>
        <dbReference type="ARBA" id="ARBA00005336"/>
    </source>
</evidence>
<comment type="caution">
    <text evidence="4">The sequence shown here is derived from an EMBL/GenBank/DDBJ whole genome shotgun (WGS) entry which is preliminary data.</text>
</comment>
<dbReference type="InterPro" id="IPR013783">
    <property type="entry name" value="Ig-like_fold"/>
</dbReference>
<proteinExistence type="inferred from homology"/>
<gene>
    <name evidence="4" type="ORF">ETP43_06185</name>
</gene>
<reference evidence="4 5" key="1">
    <citation type="submission" date="2019-01" db="EMBL/GenBank/DDBJ databases">
        <title>Blautia sp. nov. KGMB01111 isolated human feces.</title>
        <authorList>
            <person name="Park J.-E."/>
            <person name="Kim J.-S."/>
            <person name="Park S.-H."/>
        </authorList>
    </citation>
    <scope>NUCLEOTIDE SEQUENCE [LARGE SCALE GENOMIC DNA]</scope>
    <source>
        <strain evidence="4 5">KGMB01111</strain>
    </source>
</reference>
<keyword evidence="2" id="KW-0378">Hydrolase</keyword>
<evidence type="ECO:0000259" key="3">
    <source>
        <dbReference type="SMART" id="SM01217"/>
    </source>
</evidence>
<dbReference type="SUPFAM" id="SSF52279">
    <property type="entry name" value="Beta-D-glucan exohydrolase, C-terminal domain"/>
    <property type="match status" value="1"/>
</dbReference>
<dbReference type="GO" id="GO:0005975">
    <property type="term" value="P:carbohydrate metabolic process"/>
    <property type="evidence" value="ECO:0007669"/>
    <property type="project" value="InterPro"/>
</dbReference>
<dbReference type="InterPro" id="IPR002772">
    <property type="entry name" value="Glyco_hydro_3_C"/>
</dbReference>
<protein>
    <submittedName>
        <fullName evidence="4">Beta-glucosidase</fullName>
    </submittedName>
</protein>
<dbReference type="InterPro" id="IPR017853">
    <property type="entry name" value="GH"/>
</dbReference>
<organism evidence="4 5">
    <name type="scientific">Blautia faecicola</name>
    <dbReference type="NCBI Taxonomy" id="2509240"/>
    <lineage>
        <taxon>Bacteria</taxon>
        <taxon>Bacillati</taxon>
        <taxon>Bacillota</taxon>
        <taxon>Clostridia</taxon>
        <taxon>Lachnospirales</taxon>
        <taxon>Lachnospiraceae</taxon>
        <taxon>Blautia</taxon>
    </lineage>
</organism>
<name>A0A4Q1RGR5_9FIRM</name>
<dbReference type="Pfam" id="PF14310">
    <property type="entry name" value="Fn3-like"/>
    <property type="match status" value="1"/>
</dbReference>
<dbReference type="PANTHER" id="PTHR42715">
    <property type="entry name" value="BETA-GLUCOSIDASE"/>
    <property type="match status" value="1"/>
</dbReference>
<evidence type="ECO:0000313" key="4">
    <source>
        <dbReference type="EMBL" id="RXS74850.1"/>
    </source>
</evidence>
<dbReference type="InterPro" id="IPR050288">
    <property type="entry name" value="Cellulose_deg_GH3"/>
</dbReference>
<dbReference type="InterPro" id="IPR026891">
    <property type="entry name" value="Fn3-like"/>
</dbReference>
<dbReference type="OrthoDB" id="98455at2"/>
<evidence type="ECO:0000256" key="2">
    <source>
        <dbReference type="ARBA" id="ARBA00022801"/>
    </source>
</evidence>
<dbReference type="Pfam" id="PF01915">
    <property type="entry name" value="Glyco_hydro_3_C"/>
    <property type="match status" value="1"/>
</dbReference>
<sequence length="862" mass="94659">MKAKVRTFSGTTSNEVTQREIDNRALARKAAAEGFVLLKNEKHFLPAKKGGKIALYGAGAVKTIKGGTGSGDVNERDYVTIAQGMKNAGYEVTTESWLDSYVKIYDQAREDWKAEILKKTETIDSPNAFFDAYSATPFFMPCGNGIDVETAKTDGADTAVFVIARIAGENKDRFDKEGDYFISTEEKTRLAQVCESYKDVVLVINTGGLMDLAFADEFANIRAIVQYVQAGQEGGNAFADVFTGEVTPSGKMSDTWAKTYNDYPGAEVFSYKSGNLMKEYYEEGIFVGYRYFDTFQVPVRYGFGYGLSYTDFAIAAGAVSVSALGTMDPKVTVEVTVKNTGDTYAGKEVVQIYASCPQGKLVKEFRRLAGFGKTKLLAPGEEQQMRITFPLYQLASYSEDQAAWILEPGKYGIWVGNELNTSVLSGALELDQEAVMVQCENICPLKEELNEIMPFARKVQARELAWHEELKAKGIAPVAVKAADIPTEKVAYQQIPDVLPGKAGEIVEQMSEDQLVQMATGDPGKDQSNALGSAGISVPGSAAETPLVAAKEPWNVASIALADGPAGLRLKKEYQVDDGRIVPTDFLAALEGGFFAEEQVKRGASYYQYCTAIPVGTLLAQTWNLEMVQELGEMIGHEMELFGVTLWLAPGMNIHRNPLCGRNFEYYSEDPLLAGMMAASMTLGVQKVPGCGTTIKHYACNNQEDNRMGSDSVLSERTLREIYLKGFEIAVKDAQPMSIMTSYNLINGVHAANCYDTCTKAARDEWGFAGAIMTDWTTTNVQIQGECTAAGCMRAGNDMVMPGMEEDHENIRKELKEGTLDIRELKRCIYNTVNIILQSNQYEDAVSYEKQFDGLGEWMTVK</sequence>
<dbReference type="InterPro" id="IPR001764">
    <property type="entry name" value="Glyco_hydro_3_N"/>
</dbReference>
<dbReference type="RefSeq" id="WP_129257407.1">
    <property type="nucleotide sequence ID" value="NZ_SDKC01000001.1"/>
</dbReference>
<dbReference type="Proteomes" id="UP000290106">
    <property type="component" value="Unassembled WGS sequence"/>
</dbReference>
<dbReference type="Gene3D" id="3.20.20.300">
    <property type="entry name" value="Glycoside hydrolase, family 3, N-terminal domain"/>
    <property type="match status" value="1"/>
</dbReference>
<dbReference type="Gene3D" id="3.40.50.1700">
    <property type="entry name" value="Glycoside hydrolase family 3 C-terminal domain"/>
    <property type="match status" value="1"/>
</dbReference>
<dbReference type="SMART" id="SM01217">
    <property type="entry name" value="Fn3_like"/>
    <property type="match status" value="1"/>
</dbReference>
<dbReference type="SUPFAM" id="SSF51445">
    <property type="entry name" value="(Trans)glycosidases"/>
    <property type="match status" value="1"/>
</dbReference>
<accession>A0A4Q1RGR5</accession>
<dbReference type="InterPro" id="IPR036962">
    <property type="entry name" value="Glyco_hydro_3_N_sf"/>
</dbReference>
<keyword evidence="5" id="KW-1185">Reference proteome</keyword>
<dbReference type="AlphaFoldDB" id="A0A4Q1RGR5"/>
<feature type="domain" description="Fibronectin type III-like" evidence="3">
    <location>
        <begin position="348"/>
        <end position="419"/>
    </location>
</feature>
<dbReference type="GO" id="GO:0004553">
    <property type="term" value="F:hydrolase activity, hydrolyzing O-glycosyl compounds"/>
    <property type="evidence" value="ECO:0007669"/>
    <property type="project" value="InterPro"/>
</dbReference>
<evidence type="ECO:0000313" key="5">
    <source>
        <dbReference type="Proteomes" id="UP000290106"/>
    </source>
</evidence>
<dbReference type="EMBL" id="SDKC01000001">
    <property type="protein sequence ID" value="RXS74850.1"/>
    <property type="molecule type" value="Genomic_DNA"/>
</dbReference>
<comment type="similarity">
    <text evidence="1">Belongs to the glycosyl hydrolase 3 family.</text>
</comment>
<dbReference type="PRINTS" id="PR00133">
    <property type="entry name" value="GLHYDRLASE3"/>
</dbReference>
<dbReference type="PANTHER" id="PTHR42715:SF10">
    <property type="entry name" value="BETA-GLUCOSIDASE"/>
    <property type="match status" value="1"/>
</dbReference>
<dbReference type="Pfam" id="PF00933">
    <property type="entry name" value="Glyco_hydro_3"/>
    <property type="match status" value="1"/>
</dbReference>
<dbReference type="InterPro" id="IPR036881">
    <property type="entry name" value="Glyco_hydro_3_C_sf"/>
</dbReference>